<sequence>MASIDLSGLGLEELNDLIEKATRLRDQRVEEKRAALLKELSALDAISSSKPVAKRSSPQVTHRGPDGETWMGRGAVPKWAEKYGVKDRAGMDRFKLKV</sequence>
<proteinExistence type="predicted"/>
<gene>
    <name evidence="2" type="ORF">A7J57_08810</name>
</gene>
<dbReference type="AlphaFoldDB" id="A0A176WXF8"/>
<dbReference type="RefSeq" id="WP_063951350.1">
    <property type="nucleotide sequence ID" value="NZ_LXPS01000039.1"/>
</dbReference>
<evidence type="ECO:0008006" key="4">
    <source>
        <dbReference type="Google" id="ProtNLM"/>
    </source>
</evidence>
<evidence type="ECO:0000256" key="1">
    <source>
        <dbReference type="SAM" id="MobiDB-lite"/>
    </source>
</evidence>
<feature type="region of interest" description="Disordered" evidence="1">
    <location>
        <begin position="48"/>
        <end position="73"/>
    </location>
</feature>
<feature type="compositionally biased region" description="Polar residues" evidence="1">
    <location>
        <begin position="48"/>
        <end position="60"/>
    </location>
</feature>
<evidence type="ECO:0000313" key="3">
    <source>
        <dbReference type="Proteomes" id="UP000077098"/>
    </source>
</evidence>
<organism evidence="2 3">
    <name type="scientific">Agrobacterium tumefaciens</name>
    <dbReference type="NCBI Taxonomy" id="358"/>
    <lineage>
        <taxon>Bacteria</taxon>
        <taxon>Pseudomonadati</taxon>
        <taxon>Pseudomonadota</taxon>
        <taxon>Alphaproteobacteria</taxon>
        <taxon>Hyphomicrobiales</taxon>
        <taxon>Rhizobiaceae</taxon>
        <taxon>Rhizobium/Agrobacterium group</taxon>
        <taxon>Agrobacterium</taxon>
        <taxon>Agrobacterium tumefaciens complex</taxon>
    </lineage>
</organism>
<name>A0A176WXF8_AGRTU</name>
<protein>
    <recommendedName>
        <fullName evidence="4">H-NS histone family protein</fullName>
    </recommendedName>
</protein>
<comment type="caution">
    <text evidence="2">The sequence shown here is derived from an EMBL/GenBank/DDBJ whole genome shotgun (WGS) entry which is preliminary data.</text>
</comment>
<evidence type="ECO:0000313" key="2">
    <source>
        <dbReference type="EMBL" id="OAE37668.1"/>
    </source>
</evidence>
<accession>A0A176WXF8</accession>
<reference evidence="2 3" key="1">
    <citation type="submission" date="2016-05" db="EMBL/GenBank/DDBJ databases">
        <authorList>
            <person name="Lavstsen T."/>
            <person name="Jespersen J.S."/>
        </authorList>
    </citation>
    <scope>NUCLEOTIDE SEQUENCE [LARGE SCALE GENOMIC DNA]</scope>
    <source>
        <strain evidence="2 3">KCJ1736</strain>
    </source>
</reference>
<dbReference type="EMBL" id="LXPS01000039">
    <property type="protein sequence ID" value="OAE37668.1"/>
    <property type="molecule type" value="Genomic_DNA"/>
</dbReference>
<dbReference type="Proteomes" id="UP000077098">
    <property type="component" value="Unassembled WGS sequence"/>
</dbReference>